<dbReference type="EMBL" id="CP034235">
    <property type="protein sequence ID" value="QGQ93548.1"/>
    <property type="molecule type" value="Genomic_DNA"/>
</dbReference>
<dbReference type="Pfam" id="PF12229">
    <property type="entry name" value="PG_binding_4"/>
    <property type="match status" value="1"/>
</dbReference>
<evidence type="ECO:0000256" key="2">
    <source>
        <dbReference type="SAM" id="MobiDB-lite"/>
    </source>
</evidence>
<dbReference type="SMART" id="SM01208">
    <property type="entry name" value="G5"/>
    <property type="match status" value="1"/>
</dbReference>
<dbReference type="RefSeq" id="WP_155698421.1">
    <property type="nucleotide sequence ID" value="NZ_CP034235.1"/>
</dbReference>
<dbReference type="PROSITE" id="PS51109">
    <property type="entry name" value="G5"/>
    <property type="match status" value="1"/>
</dbReference>
<dbReference type="KEGG" id="ppsc:EHS13_00715"/>
<gene>
    <name evidence="5" type="ORF">EHS13_00715</name>
</gene>
<dbReference type="Proteomes" id="UP000426246">
    <property type="component" value="Chromosome"/>
</dbReference>
<evidence type="ECO:0000256" key="3">
    <source>
        <dbReference type="SAM" id="Phobius"/>
    </source>
</evidence>
<name>A0A6B8RDL6_9BACL</name>
<reference evidence="6" key="1">
    <citation type="submission" date="2018-11" db="EMBL/GenBank/DDBJ databases">
        <title>Complete genome sequence of Paenibacillus sp. ML311-T8.</title>
        <authorList>
            <person name="Nam Y.-D."/>
            <person name="Kang J."/>
            <person name="Chung W.-H."/>
            <person name="Park Y.S."/>
        </authorList>
    </citation>
    <scope>NUCLEOTIDE SEQUENCE [LARGE SCALE GENOMIC DNA]</scope>
    <source>
        <strain evidence="6">ML311-T8</strain>
    </source>
</reference>
<dbReference type="PANTHER" id="PTHR35788:SF1">
    <property type="entry name" value="EXPORTED PROTEIN"/>
    <property type="match status" value="1"/>
</dbReference>
<evidence type="ECO:0000313" key="6">
    <source>
        <dbReference type="Proteomes" id="UP000426246"/>
    </source>
</evidence>
<evidence type="ECO:0000259" key="4">
    <source>
        <dbReference type="PROSITE" id="PS51109"/>
    </source>
</evidence>
<dbReference type="AlphaFoldDB" id="A0A6B8RDL6"/>
<evidence type="ECO:0000256" key="1">
    <source>
        <dbReference type="ARBA" id="ARBA00022729"/>
    </source>
</evidence>
<protein>
    <submittedName>
        <fullName evidence="5">Vanomycin resistance protein VanB</fullName>
    </submittedName>
</protein>
<dbReference type="PANTHER" id="PTHR35788">
    <property type="entry name" value="EXPORTED PROTEIN-RELATED"/>
    <property type="match status" value="1"/>
</dbReference>
<evidence type="ECO:0000313" key="5">
    <source>
        <dbReference type="EMBL" id="QGQ93548.1"/>
    </source>
</evidence>
<dbReference type="OrthoDB" id="9813301at2"/>
<feature type="domain" description="G5" evidence="4">
    <location>
        <begin position="394"/>
        <end position="473"/>
    </location>
</feature>
<dbReference type="PROSITE" id="PS51257">
    <property type="entry name" value="PROKAR_LIPOPROTEIN"/>
    <property type="match status" value="1"/>
</dbReference>
<feature type="transmembrane region" description="Helical" evidence="3">
    <location>
        <begin position="7"/>
        <end position="27"/>
    </location>
</feature>
<keyword evidence="3" id="KW-0472">Membrane</keyword>
<keyword evidence="6" id="KW-1185">Reference proteome</keyword>
<accession>A0A6B8RDL6</accession>
<keyword evidence="3" id="KW-1133">Transmembrane helix</keyword>
<proteinExistence type="predicted"/>
<dbReference type="Gene3D" id="2.20.230.10">
    <property type="entry name" value="Resuscitation-promoting factor rpfb"/>
    <property type="match status" value="1"/>
</dbReference>
<dbReference type="Pfam" id="PF07501">
    <property type="entry name" value="G5"/>
    <property type="match status" value="1"/>
</dbReference>
<organism evidence="5 6">
    <name type="scientific">Paenibacillus psychroresistens</name>
    <dbReference type="NCBI Taxonomy" id="1778678"/>
    <lineage>
        <taxon>Bacteria</taxon>
        <taxon>Bacillati</taxon>
        <taxon>Bacillota</taxon>
        <taxon>Bacilli</taxon>
        <taxon>Bacillales</taxon>
        <taxon>Paenibacillaceae</taxon>
        <taxon>Paenibacillus</taxon>
    </lineage>
</organism>
<dbReference type="InterPro" id="IPR007391">
    <property type="entry name" value="Vancomycin_resist_VanW"/>
</dbReference>
<dbReference type="InterPro" id="IPR052913">
    <property type="entry name" value="Glycopeptide_resist_protein"/>
</dbReference>
<dbReference type="InterPro" id="IPR011098">
    <property type="entry name" value="G5_dom"/>
</dbReference>
<dbReference type="InterPro" id="IPR022029">
    <property type="entry name" value="YoaR-like_PG-bd"/>
</dbReference>
<keyword evidence="1" id="KW-0732">Signal</keyword>
<sequence length="496" mass="55375">MRIKPVYLIGSVLISLLLACFLVFTYGSKHTVPRNVTLSGWSLNGITLAQFDLQLKNTMTLIERQQVLFTCSGTGCEQPLSKKDPFRQAFWKPSAITLHEMGVSGNLTEIAAILHSVEKGPWYKRAWKRWHLSNSQYSVKLIFDENKLLSAINQKGTAANTFKPINAYRKIETDDSIKITPEINAYRVDSNELNKLLKAELSSKDSLWLLHLRAGKPLPMQVRLPLLVKPPAVTAVSLKKQGITRNISQFSTVFATGAAGRIHNISVSAQTMQDQLLAPGEIFDYSQIIRQTEKKLGYQEAPVIYNGKLVPGIGGGICQVSTTLYNAVLRAGLQIIERRNHSLPISYVPLGQDATYATDYINFRFKNNTGHYLLIRTSVVNNKLTVKLFGTLQQEKTYEVKSNIVKKIPPSMKYLYNASLAPMETQTLQAGKTGYVVETYRLEKLAGVMVKRELISKDTYPSQPTLVAVGEGGRAKVQPQEQNLLEDGVSGPNFRR</sequence>
<feature type="region of interest" description="Disordered" evidence="2">
    <location>
        <begin position="472"/>
        <end position="496"/>
    </location>
</feature>
<keyword evidence="3" id="KW-0812">Transmembrane</keyword>
<dbReference type="Pfam" id="PF04294">
    <property type="entry name" value="VanW"/>
    <property type="match status" value="1"/>
</dbReference>